<dbReference type="InterPro" id="IPR029510">
    <property type="entry name" value="Ald_DH_CS_GLU"/>
</dbReference>
<evidence type="ECO:0000256" key="2">
    <source>
        <dbReference type="ARBA" id="ARBA00023002"/>
    </source>
</evidence>
<dbReference type="AlphaFoldDB" id="A0A554SG04"/>
<dbReference type="Gene3D" id="3.40.605.10">
    <property type="entry name" value="Aldehyde Dehydrogenase, Chain A, domain 1"/>
    <property type="match status" value="1"/>
</dbReference>
<dbReference type="EMBL" id="VLNT01000003">
    <property type="protein sequence ID" value="TSD65280.1"/>
    <property type="molecule type" value="Genomic_DNA"/>
</dbReference>
<feature type="region of interest" description="Disordered" evidence="5">
    <location>
        <begin position="1"/>
        <end position="30"/>
    </location>
</feature>
<gene>
    <name evidence="7" type="ORF">FNM00_06160</name>
</gene>
<dbReference type="PROSITE" id="PS00070">
    <property type="entry name" value="ALDEHYDE_DEHYDR_CYS"/>
    <property type="match status" value="1"/>
</dbReference>
<evidence type="ECO:0000259" key="6">
    <source>
        <dbReference type="Pfam" id="PF00171"/>
    </source>
</evidence>
<dbReference type="InterPro" id="IPR016160">
    <property type="entry name" value="Ald_DH_CS_CYS"/>
</dbReference>
<proteinExistence type="inferred from homology"/>
<keyword evidence="8" id="KW-1185">Reference proteome</keyword>
<dbReference type="Proteomes" id="UP000316988">
    <property type="component" value="Unassembled WGS sequence"/>
</dbReference>
<dbReference type="GO" id="GO:0016620">
    <property type="term" value="F:oxidoreductase activity, acting on the aldehyde or oxo group of donors, NAD or NADP as acceptor"/>
    <property type="evidence" value="ECO:0007669"/>
    <property type="project" value="InterPro"/>
</dbReference>
<evidence type="ECO:0000256" key="5">
    <source>
        <dbReference type="SAM" id="MobiDB-lite"/>
    </source>
</evidence>
<evidence type="ECO:0000256" key="1">
    <source>
        <dbReference type="ARBA" id="ARBA00009986"/>
    </source>
</evidence>
<organism evidence="7 8">
    <name type="scientific">Aeromicrobium piscarium</name>
    <dbReference type="NCBI Taxonomy" id="2590901"/>
    <lineage>
        <taxon>Bacteria</taxon>
        <taxon>Bacillati</taxon>
        <taxon>Actinomycetota</taxon>
        <taxon>Actinomycetes</taxon>
        <taxon>Propionibacteriales</taxon>
        <taxon>Nocardioidaceae</taxon>
        <taxon>Aeromicrobium</taxon>
    </lineage>
</organism>
<reference evidence="7 8" key="1">
    <citation type="submission" date="2019-07" db="EMBL/GenBank/DDBJ databases">
        <authorList>
            <person name="Zhao L.H."/>
        </authorList>
    </citation>
    <scope>NUCLEOTIDE SEQUENCE [LARGE SCALE GENOMIC DNA]</scope>
    <source>
        <strain evidence="7 8">Co35</strain>
    </source>
</reference>
<name>A0A554SG04_9ACTN</name>
<evidence type="ECO:0000256" key="4">
    <source>
        <dbReference type="RuleBase" id="RU003345"/>
    </source>
</evidence>
<keyword evidence="2 4" id="KW-0560">Oxidoreductase</keyword>
<dbReference type="PANTHER" id="PTHR11699">
    <property type="entry name" value="ALDEHYDE DEHYDROGENASE-RELATED"/>
    <property type="match status" value="1"/>
</dbReference>
<dbReference type="OrthoDB" id="6882680at2"/>
<dbReference type="InterPro" id="IPR016161">
    <property type="entry name" value="Ald_DH/histidinol_DH"/>
</dbReference>
<dbReference type="InterPro" id="IPR016163">
    <property type="entry name" value="Ald_DH_C"/>
</dbReference>
<dbReference type="InterPro" id="IPR015590">
    <property type="entry name" value="Aldehyde_DH_dom"/>
</dbReference>
<evidence type="ECO:0000313" key="8">
    <source>
        <dbReference type="Proteomes" id="UP000316988"/>
    </source>
</evidence>
<dbReference type="InterPro" id="IPR016162">
    <property type="entry name" value="Ald_DH_N"/>
</dbReference>
<feature type="active site" evidence="3">
    <location>
        <position position="249"/>
    </location>
</feature>
<dbReference type="Pfam" id="PF00171">
    <property type="entry name" value="Aldedh"/>
    <property type="match status" value="1"/>
</dbReference>
<feature type="domain" description="Aldehyde dehydrogenase" evidence="6">
    <location>
        <begin position="21"/>
        <end position="472"/>
    </location>
</feature>
<dbReference type="FunFam" id="3.40.605.10:FF:000007">
    <property type="entry name" value="NAD/NADP-dependent betaine aldehyde dehydrogenase"/>
    <property type="match status" value="1"/>
</dbReference>
<dbReference type="SUPFAM" id="SSF53720">
    <property type="entry name" value="ALDH-like"/>
    <property type="match status" value="1"/>
</dbReference>
<protein>
    <submittedName>
        <fullName evidence="7">Aldehyde dehydrogenase family protein</fullName>
    </submittedName>
</protein>
<dbReference type="RefSeq" id="WP_143912465.1">
    <property type="nucleotide sequence ID" value="NZ_VLNT01000003.1"/>
</dbReference>
<comment type="similarity">
    <text evidence="1 4">Belongs to the aldehyde dehydrogenase family.</text>
</comment>
<evidence type="ECO:0000313" key="7">
    <source>
        <dbReference type="EMBL" id="TSD65280.1"/>
    </source>
</evidence>
<dbReference type="PROSITE" id="PS00687">
    <property type="entry name" value="ALDEHYDE_DEHYDR_GLU"/>
    <property type="match status" value="1"/>
</dbReference>
<dbReference type="Gene3D" id="3.40.309.10">
    <property type="entry name" value="Aldehyde Dehydrogenase, Chain A, domain 2"/>
    <property type="match status" value="1"/>
</dbReference>
<comment type="caution">
    <text evidence="7">The sequence shown here is derived from an EMBL/GenBank/DDBJ whole genome shotgun (WGS) entry which is preliminary data.</text>
</comment>
<accession>A0A554SG04</accession>
<sequence length="478" mass="49332">MSASATAQHFIGGEFVGDAERERRNPAQPTQIAVRSPIGDAADLDAAVTAAQAAQPAWRRTAAPQRGAILLRAAEVLRSRAETVAEDLVREEGKTRAEATGEVARAVGVLQFAGSLGWASNGSTYPSSLPGTTVTTRREPLGVVGLITPWNFPIAIPAWKSAPALISGNAVVLKPAELTPMSATHLAAALHEAGLPAGVFNIVHGTGAEVGEPLTRDPRIAAVSFTGSTAVGRRIERTLRERGARSQLEMGGKNAVLVVDDADPRLAAQVVAAGGFSLTGQACTATSRVYVTPGIRESFLAELSAIASQVVPGDGLDAATTMGAVVSDEQLAKNLAAVDAALSDGARLIHGSAEADGLRFSPVVAVDVDPGSPLATDEIFGPVIAVMDVPDYASGLRAVNDSPYGLTAGICTTSLALATDFADQAAAGIVKVNRPTSGLDLHVPFGGIKDSSSNTFREQGHTATQFYTWEKTTYIGVD</sequence>
<evidence type="ECO:0000256" key="3">
    <source>
        <dbReference type="PROSITE-ProRule" id="PRU10007"/>
    </source>
</evidence>